<evidence type="ECO:0000256" key="2">
    <source>
        <dbReference type="ARBA" id="ARBA00022448"/>
    </source>
</evidence>
<dbReference type="PROSITE" id="PS50893">
    <property type="entry name" value="ABC_TRANSPORTER_2"/>
    <property type="match status" value="1"/>
</dbReference>
<name>A0ABU4VKR3_9ACTN</name>
<dbReference type="Gene3D" id="3.40.50.300">
    <property type="entry name" value="P-loop containing nucleotide triphosphate hydrolases"/>
    <property type="match status" value="1"/>
</dbReference>
<organism evidence="6 7">
    <name type="scientific">Patulibacter brassicae</name>
    <dbReference type="NCBI Taxonomy" id="1705717"/>
    <lineage>
        <taxon>Bacteria</taxon>
        <taxon>Bacillati</taxon>
        <taxon>Actinomycetota</taxon>
        <taxon>Thermoleophilia</taxon>
        <taxon>Solirubrobacterales</taxon>
        <taxon>Patulibacteraceae</taxon>
        <taxon>Patulibacter</taxon>
    </lineage>
</organism>
<sequence>MAPGGPPSSAPALELRGLEKTYRGGRAALLGVDLQVAPGELVGLLGPNGAGKTTLTKIACGLVHPTGGTVLVDGHPVGTAAARRATGYLAELFRFPDWLTADEVLALHQRLAGSSGGSEERRGRLRDVGLADSGDLRVGAMSKGMQQRLGIAQALLGAPRIVLLDEPTSALDPVGRAIVRELLTALRDRGVGVLLSSHLLGEVERVCDRVAIVVDGRVVADDRPSVLTRAAGVELETDRGVRIVEGAGRDDAPALVAAAVADGERVYGVRVRRSTLEDVYREAVGGATDGGVQRR</sequence>
<dbReference type="PROSITE" id="PS00211">
    <property type="entry name" value="ABC_TRANSPORTER_1"/>
    <property type="match status" value="1"/>
</dbReference>
<evidence type="ECO:0000259" key="5">
    <source>
        <dbReference type="PROSITE" id="PS50893"/>
    </source>
</evidence>
<dbReference type="Proteomes" id="UP001277761">
    <property type="component" value="Unassembled WGS sequence"/>
</dbReference>
<dbReference type="InterPro" id="IPR017871">
    <property type="entry name" value="ABC_transporter-like_CS"/>
</dbReference>
<evidence type="ECO:0000256" key="4">
    <source>
        <dbReference type="ARBA" id="ARBA00022840"/>
    </source>
</evidence>
<dbReference type="PANTHER" id="PTHR43335">
    <property type="entry name" value="ABC TRANSPORTER, ATP-BINDING PROTEIN"/>
    <property type="match status" value="1"/>
</dbReference>
<dbReference type="GO" id="GO:0005524">
    <property type="term" value="F:ATP binding"/>
    <property type="evidence" value="ECO:0007669"/>
    <property type="project" value="UniProtKB-KW"/>
</dbReference>
<gene>
    <name evidence="6" type="ORF">SK069_12535</name>
</gene>
<comment type="similarity">
    <text evidence="1">Belongs to the ABC transporter superfamily.</text>
</comment>
<dbReference type="RefSeq" id="WP_319954583.1">
    <property type="nucleotide sequence ID" value="NZ_JAXAVX010000006.1"/>
</dbReference>
<dbReference type="SMART" id="SM00382">
    <property type="entry name" value="AAA"/>
    <property type="match status" value="1"/>
</dbReference>
<keyword evidence="2" id="KW-0813">Transport</keyword>
<dbReference type="InterPro" id="IPR003593">
    <property type="entry name" value="AAA+_ATPase"/>
</dbReference>
<dbReference type="Pfam" id="PF00005">
    <property type="entry name" value="ABC_tran"/>
    <property type="match status" value="1"/>
</dbReference>
<accession>A0ABU4VKR3</accession>
<dbReference type="SUPFAM" id="SSF52540">
    <property type="entry name" value="P-loop containing nucleoside triphosphate hydrolases"/>
    <property type="match status" value="1"/>
</dbReference>
<feature type="domain" description="ABC transporter" evidence="5">
    <location>
        <begin position="13"/>
        <end position="240"/>
    </location>
</feature>
<evidence type="ECO:0000313" key="6">
    <source>
        <dbReference type="EMBL" id="MDX8152427.1"/>
    </source>
</evidence>
<dbReference type="PANTHER" id="PTHR43335:SF2">
    <property type="entry name" value="ABC TRANSPORTER, ATP-BINDING PROTEIN"/>
    <property type="match status" value="1"/>
</dbReference>
<keyword evidence="7" id="KW-1185">Reference proteome</keyword>
<dbReference type="InterPro" id="IPR027417">
    <property type="entry name" value="P-loop_NTPase"/>
</dbReference>
<evidence type="ECO:0000256" key="3">
    <source>
        <dbReference type="ARBA" id="ARBA00022741"/>
    </source>
</evidence>
<dbReference type="EMBL" id="JAXAVX010000006">
    <property type="protein sequence ID" value="MDX8152427.1"/>
    <property type="molecule type" value="Genomic_DNA"/>
</dbReference>
<keyword evidence="3" id="KW-0547">Nucleotide-binding</keyword>
<proteinExistence type="inferred from homology"/>
<comment type="caution">
    <text evidence="6">The sequence shown here is derived from an EMBL/GenBank/DDBJ whole genome shotgun (WGS) entry which is preliminary data.</text>
</comment>
<protein>
    <submittedName>
        <fullName evidence="6">ABC transporter ATP-binding protein</fullName>
    </submittedName>
</protein>
<evidence type="ECO:0000313" key="7">
    <source>
        <dbReference type="Proteomes" id="UP001277761"/>
    </source>
</evidence>
<reference evidence="6 7" key="1">
    <citation type="submission" date="2023-11" db="EMBL/GenBank/DDBJ databases">
        <authorList>
            <person name="Xu M."/>
            <person name="Jiang T."/>
        </authorList>
    </citation>
    <scope>NUCLEOTIDE SEQUENCE [LARGE SCALE GENOMIC DNA]</scope>
    <source>
        <strain evidence="6 7">SD</strain>
    </source>
</reference>
<evidence type="ECO:0000256" key="1">
    <source>
        <dbReference type="ARBA" id="ARBA00005417"/>
    </source>
</evidence>
<keyword evidence="4 6" id="KW-0067">ATP-binding</keyword>
<dbReference type="InterPro" id="IPR003439">
    <property type="entry name" value="ABC_transporter-like_ATP-bd"/>
</dbReference>
<dbReference type="CDD" id="cd03230">
    <property type="entry name" value="ABC_DR_subfamily_A"/>
    <property type="match status" value="1"/>
</dbReference>